<evidence type="ECO:0000256" key="3">
    <source>
        <dbReference type="ARBA" id="ARBA00018111"/>
    </source>
</evidence>
<keyword evidence="10" id="KW-1185">Reference proteome</keyword>
<comment type="caution">
    <text evidence="9">The sequence shown here is derived from an EMBL/GenBank/DDBJ whole genome shotgun (WGS) entry which is preliminary data.</text>
</comment>
<dbReference type="Pfam" id="PF21982">
    <property type="entry name" value="RecX_HTH1"/>
    <property type="match status" value="1"/>
</dbReference>
<feature type="domain" description="RecX first three-helical" evidence="8">
    <location>
        <begin position="10"/>
        <end position="47"/>
    </location>
</feature>
<feature type="domain" description="RecX third three-helical" evidence="7">
    <location>
        <begin position="99"/>
        <end position="143"/>
    </location>
</feature>
<comment type="similarity">
    <text evidence="2 5">Belongs to the RecX family.</text>
</comment>
<dbReference type="GO" id="GO:0006282">
    <property type="term" value="P:regulation of DNA repair"/>
    <property type="evidence" value="ECO:0007669"/>
    <property type="project" value="UniProtKB-UniRule"/>
</dbReference>
<comment type="function">
    <text evidence="5">Modulates RecA activity.</text>
</comment>
<dbReference type="PANTHER" id="PTHR33602:SF1">
    <property type="entry name" value="REGULATORY PROTEIN RECX FAMILY PROTEIN"/>
    <property type="match status" value="1"/>
</dbReference>
<reference evidence="9" key="1">
    <citation type="submission" date="2020-08" db="EMBL/GenBank/DDBJ databases">
        <title>Novel species isolated from subtropical streams in China.</title>
        <authorList>
            <person name="Lu H."/>
        </authorList>
    </citation>
    <scope>NUCLEOTIDE SEQUENCE</scope>
    <source>
        <strain evidence="9">KACC 12607</strain>
    </source>
</reference>
<evidence type="ECO:0000256" key="4">
    <source>
        <dbReference type="ARBA" id="ARBA00022490"/>
    </source>
</evidence>
<name>A0A923HGY6_9BURK</name>
<evidence type="ECO:0000256" key="2">
    <source>
        <dbReference type="ARBA" id="ARBA00009695"/>
    </source>
</evidence>
<accession>A0A923HGY6</accession>
<dbReference type="Proteomes" id="UP000634011">
    <property type="component" value="Unassembled WGS sequence"/>
</dbReference>
<dbReference type="PANTHER" id="PTHR33602">
    <property type="entry name" value="REGULATORY PROTEIN RECX FAMILY PROTEIN"/>
    <property type="match status" value="1"/>
</dbReference>
<evidence type="ECO:0000313" key="9">
    <source>
        <dbReference type="EMBL" id="MBC3863851.1"/>
    </source>
</evidence>
<proteinExistence type="inferred from homology"/>
<evidence type="ECO:0000256" key="1">
    <source>
        <dbReference type="ARBA" id="ARBA00004496"/>
    </source>
</evidence>
<comment type="subcellular location">
    <subcellularLocation>
        <location evidence="1 5">Cytoplasm</location>
    </subcellularLocation>
</comment>
<evidence type="ECO:0000259" key="8">
    <source>
        <dbReference type="Pfam" id="PF21982"/>
    </source>
</evidence>
<gene>
    <name evidence="5 9" type="primary">recX</name>
    <name evidence="9" type="ORF">H8K32_17225</name>
</gene>
<dbReference type="Gene3D" id="1.10.10.10">
    <property type="entry name" value="Winged helix-like DNA-binding domain superfamily/Winged helix DNA-binding domain"/>
    <property type="match status" value="2"/>
</dbReference>
<dbReference type="EMBL" id="JACOFV010000018">
    <property type="protein sequence ID" value="MBC3863851.1"/>
    <property type="molecule type" value="Genomic_DNA"/>
</dbReference>
<dbReference type="NCBIfam" id="NF001055">
    <property type="entry name" value="PRK00117.2-5"/>
    <property type="match status" value="1"/>
</dbReference>
<evidence type="ECO:0000313" key="10">
    <source>
        <dbReference type="Proteomes" id="UP000634011"/>
    </source>
</evidence>
<protein>
    <recommendedName>
        <fullName evidence="3 5">Regulatory protein RecX</fullName>
    </recommendedName>
</protein>
<keyword evidence="4 5" id="KW-0963">Cytoplasm</keyword>
<dbReference type="InterPro" id="IPR053925">
    <property type="entry name" value="RecX_HTH_3rd"/>
</dbReference>
<dbReference type="Pfam" id="PF21981">
    <property type="entry name" value="RecX_HTH3"/>
    <property type="match status" value="1"/>
</dbReference>
<organism evidence="9 10">
    <name type="scientific">Undibacterium jejuense</name>
    <dbReference type="NCBI Taxonomy" id="1344949"/>
    <lineage>
        <taxon>Bacteria</taxon>
        <taxon>Pseudomonadati</taxon>
        <taxon>Pseudomonadota</taxon>
        <taxon>Betaproteobacteria</taxon>
        <taxon>Burkholderiales</taxon>
        <taxon>Oxalobacteraceae</taxon>
        <taxon>Undibacterium</taxon>
    </lineage>
</organism>
<dbReference type="GO" id="GO:0005737">
    <property type="term" value="C:cytoplasm"/>
    <property type="evidence" value="ECO:0007669"/>
    <property type="project" value="UniProtKB-SubCell"/>
</dbReference>
<dbReference type="HAMAP" id="MF_01114">
    <property type="entry name" value="RecX"/>
    <property type="match status" value="1"/>
</dbReference>
<dbReference type="AlphaFoldDB" id="A0A923HGY6"/>
<sequence>MMKQKLSLKGRALRYLSMREHSRIELTRKLSVYAEEGDDIETVLTWLEASNFMSAERFSDSLVNRRSARFGNQRILAELQSHQMDDVEIQRVKANLSETESARAIEVLHRKFPHPPVDHDQRLKQSRFLQQRGFSGKAIQQAMREPREDEDQ</sequence>
<dbReference type="InterPro" id="IPR003783">
    <property type="entry name" value="Regulatory_RecX"/>
</dbReference>
<evidence type="ECO:0000256" key="6">
    <source>
        <dbReference type="SAM" id="MobiDB-lite"/>
    </source>
</evidence>
<evidence type="ECO:0000256" key="5">
    <source>
        <dbReference type="HAMAP-Rule" id="MF_01114"/>
    </source>
</evidence>
<dbReference type="InterPro" id="IPR036388">
    <property type="entry name" value="WH-like_DNA-bd_sf"/>
</dbReference>
<dbReference type="RefSeq" id="WP_186913799.1">
    <property type="nucleotide sequence ID" value="NZ_JACOFV010000018.1"/>
</dbReference>
<feature type="region of interest" description="Disordered" evidence="6">
    <location>
        <begin position="129"/>
        <end position="152"/>
    </location>
</feature>
<evidence type="ECO:0000259" key="7">
    <source>
        <dbReference type="Pfam" id="PF21981"/>
    </source>
</evidence>
<dbReference type="InterPro" id="IPR053926">
    <property type="entry name" value="RecX_HTH_1st"/>
</dbReference>